<protein>
    <submittedName>
        <fullName evidence="3">Uncharacterized protein</fullName>
    </submittedName>
</protein>
<keyword evidence="2" id="KW-1133">Transmembrane helix</keyword>
<gene>
    <name evidence="3" type="ORF">C0J50_22140</name>
</gene>
<proteinExistence type="predicted"/>
<accession>A0AAD5AJZ1</accession>
<evidence type="ECO:0000313" key="3">
    <source>
        <dbReference type="EMBL" id="KAI5618158.1"/>
    </source>
</evidence>
<feature type="transmembrane region" description="Helical" evidence="2">
    <location>
        <begin position="17"/>
        <end position="37"/>
    </location>
</feature>
<keyword evidence="1" id="KW-0175">Coiled coil</keyword>
<organism evidence="3 4">
    <name type="scientific">Silurus asotus</name>
    <name type="common">Amur catfish</name>
    <name type="synonym">Parasilurus asotus</name>
    <dbReference type="NCBI Taxonomy" id="30991"/>
    <lineage>
        <taxon>Eukaryota</taxon>
        <taxon>Metazoa</taxon>
        <taxon>Chordata</taxon>
        <taxon>Craniata</taxon>
        <taxon>Vertebrata</taxon>
        <taxon>Euteleostomi</taxon>
        <taxon>Actinopterygii</taxon>
        <taxon>Neopterygii</taxon>
        <taxon>Teleostei</taxon>
        <taxon>Ostariophysi</taxon>
        <taxon>Siluriformes</taxon>
        <taxon>Siluridae</taxon>
        <taxon>Silurus</taxon>
    </lineage>
</organism>
<evidence type="ECO:0000313" key="4">
    <source>
        <dbReference type="Proteomes" id="UP001205998"/>
    </source>
</evidence>
<evidence type="ECO:0000256" key="2">
    <source>
        <dbReference type="SAM" id="Phobius"/>
    </source>
</evidence>
<keyword evidence="4" id="KW-1185">Reference proteome</keyword>
<comment type="caution">
    <text evidence="3">The sequence shown here is derived from an EMBL/GenBank/DDBJ whole genome shotgun (WGS) entry which is preliminary data.</text>
</comment>
<keyword evidence="2" id="KW-0812">Transmembrane</keyword>
<feature type="coiled-coil region" evidence="1">
    <location>
        <begin position="131"/>
        <end position="158"/>
    </location>
</feature>
<evidence type="ECO:0000256" key="1">
    <source>
        <dbReference type="SAM" id="Coils"/>
    </source>
</evidence>
<sequence length="169" mass="19840">SDLTSKVSLPHTCSMKAVWALVFFTICAMLLVAFQAIKQERNIRRTRKEIFQNTEHVKLMEEQIVTSKLTLKELSKELDPLDKQQKQLTKMMDMAIKKTEKSEQTLNSCRMKKTDVEQEKSEISSSFDILKTSQNVEMQRMQEQIQRLTQQILERDSMICTYVDTQQEK</sequence>
<dbReference type="AlphaFoldDB" id="A0AAD5AJZ1"/>
<feature type="non-terminal residue" evidence="3">
    <location>
        <position position="169"/>
    </location>
</feature>
<feature type="non-terminal residue" evidence="3">
    <location>
        <position position="1"/>
    </location>
</feature>
<dbReference type="Proteomes" id="UP001205998">
    <property type="component" value="Unassembled WGS sequence"/>
</dbReference>
<dbReference type="EMBL" id="MU551696">
    <property type="protein sequence ID" value="KAI5618158.1"/>
    <property type="molecule type" value="Genomic_DNA"/>
</dbReference>
<reference evidence="3" key="1">
    <citation type="submission" date="2018-07" db="EMBL/GenBank/DDBJ databases">
        <title>Comparative genomics of catfishes provides insights into carnivory and benthic adaptation.</title>
        <authorList>
            <person name="Zhang Y."/>
            <person name="Wang D."/>
            <person name="Peng Z."/>
            <person name="Zheng S."/>
            <person name="Shao F."/>
            <person name="Tao W."/>
        </authorList>
    </citation>
    <scope>NUCLEOTIDE SEQUENCE</scope>
    <source>
        <strain evidence="3">Chongqing</strain>
    </source>
</reference>
<keyword evidence="2" id="KW-0472">Membrane</keyword>
<name>A0AAD5AJZ1_SILAS</name>